<evidence type="ECO:0000313" key="3">
    <source>
        <dbReference type="EMBL" id="KTQ85117.1"/>
    </source>
</evidence>
<feature type="domain" description="Autotransporter" evidence="2">
    <location>
        <begin position="476"/>
        <end position="744"/>
    </location>
</feature>
<dbReference type="RefSeq" id="WP_193752905.1">
    <property type="nucleotide sequence ID" value="NZ_LDPZ01000067.1"/>
</dbReference>
<dbReference type="Gene3D" id="2.60.40.3440">
    <property type="match status" value="2"/>
</dbReference>
<dbReference type="Pfam" id="PF17963">
    <property type="entry name" value="Big_9"/>
    <property type="match status" value="2"/>
</dbReference>
<dbReference type="PATRIC" id="fig|401562.3.peg.4644"/>
<dbReference type="Pfam" id="PF05345">
    <property type="entry name" value="He_PIG"/>
    <property type="match status" value="1"/>
</dbReference>
<dbReference type="Gene3D" id="2.60.40.10">
    <property type="entry name" value="Immunoglobulins"/>
    <property type="match status" value="1"/>
</dbReference>
<dbReference type="PROSITE" id="PS51208">
    <property type="entry name" value="AUTOTRANSPORTER"/>
    <property type="match status" value="1"/>
</dbReference>
<dbReference type="AlphaFoldDB" id="A0A175R589"/>
<sequence>PASAATGAVTPTAALAAPVAGNVTVNVAANSGAIPVTLALSGGAAASVAVATPASHGTATASGTSITYTPNTGYSGADSFTYTATNASGTSAPATVSVTVNAAPAAPVAGNVTATVTANSGANPVTLALSGGAAASVAIATPASHGTATASGTNITYTPNTDYSGADSFTYTATNASGTSAPATVSVTVNAIDDRKPAVVFVFSPPSGPLNKAMAGEAYQQAISATGGTGTKIYSLASGTLPDGIVLNISTGELNGPLKPGTEGDYRFAIAITDGTGATGSASYTLSVRPRAVTVTDKAVLVADGQAPANVYLNAGATGGPFVSADVVDVVPSNAGTAQIIEGEVAALETVRPRGFYLKFTPNPLFAGTASVGFRLTSDLGISNTGSVSYQIALDRAAVAEKADRAVRDFVSARQSLLSNHVAAPGLLDRRLASQANERANLRIAPYGNGIGVTVGTSTAQLEAARRTGDGSAAGVSLPLFNVWFHGTLIAHKQGSSSGQTIDPLGLKIDMGTGADNGWGSFSLLSAGVDYLVSDRLLVGVAVHSDRMTDPRKGTFVQGAGILAGPYASVALLPSLTLDTSLLYGQSWNSVDLGTFNGSFDTTRLMATTKLEGLMGYGAWTLRPNLKLNYLTEQVEDYDVSGSSTVVAMTGFTEDDLRFSTGLTVGYLMPLPNGWTLSPELGGSIGLSSANDSRNVGDGVFGTIEAGFTLAGEDGWTLQAAGMVDLEREETRAVGGRVSLSLPF</sequence>
<evidence type="ECO:0000313" key="4">
    <source>
        <dbReference type="Proteomes" id="UP000078272"/>
    </source>
</evidence>
<dbReference type="EMBL" id="LDPZ01000067">
    <property type="protein sequence ID" value="KTQ85117.1"/>
    <property type="molecule type" value="Genomic_DNA"/>
</dbReference>
<accession>A0A175R589</accession>
<organism evidence="3 4">
    <name type="scientific">Aureimonas ureilytica</name>
    <dbReference type="NCBI Taxonomy" id="401562"/>
    <lineage>
        <taxon>Bacteria</taxon>
        <taxon>Pseudomonadati</taxon>
        <taxon>Pseudomonadota</taxon>
        <taxon>Alphaproteobacteria</taxon>
        <taxon>Hyphomicrobiales</taxon>
        <taxon>Aurantimonadaceae</taxon>
        <taxon>Aureimonas</taxon>
    </lineage>
</organism>
<keyword evidence="1" id="KW-0732">Signal</keyword>
<feature type="non-terminal residue" evidence="3">
    <location>
        <position position="1"/>
    </location>
</feature>
<dbReference type="InterPro" id="IPR005546">
    <property type="entry name" value="Autotransporte_beta"/>
</dbReference>
<feature type="chain" id="PRO_5008041614" description="Autotransporter domain-containing protein" evidence="1">
    <location>
        <begin position="17"/>
        <end position="744"/>
    </location>
</feature>
<evidence type="ECO:0000259" key="2">
    <source>
        <dbReference type="PROSITE" id="PS51208"/>
    </source>
</evidence>
<reference evidence="3 4" key="1">
    <citation type="journal article" date="2016" name="Front. Microbiol.">
        <title>Genomic Resource of Rice Seed Associated Bacteria.</title>
        <authorList>
            <person name="Midha S."/>
            <person name="Bansal K."/>
            <person name="Sharma S."/>
            <person name="Kumar N."/>
            <person name="Patil P.P."/>
            <person name="Chaudhry V."/>
            <person name="Patil P.B."/>
        </authorList>
    </citation>
    <scope>NUCLEOTIDE SEQUENCE [LARGE SCALE GENOMIC DNA]</scope>
    <source>
        <strain evidence="3 4">NS226</strain>
    </source>
</reference>
<protein>
    <recommendedName>
        <fullName evidence="2">Autotransporter domain-containing protein</fullName>
    </recommendedName>
</protein>
<dbReference type="SUPFAM" id="SSF103515">
    <property type="entry name" value="Autotransporter"/>
    <property type="match status" value="1"/>
</dbReference>
<gene>
    <name evidence="3" type="ORF">NS226_21045</name>
</gene>
<dbReference type="Proteomes" id="UP000078272">
    <property type="component" value="Unassembled WGS sequence"/>
</dbReference>
<comment type="caution">
    <text evidence="3">The sequence shown here is derived from an EMBL/GenBank/DDBJ whole genome shotgun (WGS) entry which is preliminary data.</text>
</comment>
<evidence type="ECO:0000256" key="1">
    <source>
        <dbReference type="SAM" id="SignalP"/>
    </source>
</evidence>
<dbReference type="Pfam" id="PF03797">
    <property type="entry name" value="Autotransporter"/>
    <property type="match status" value="1"/>
</dbReference>
<dbReference type="SMART" id="SM00869">
    <property type="entry name" value="Autotransporter"/>
    <property type="match status" value="1"/>
</dbReference>
<dbReference type="InterPro" id="IPR036709">
    <property type="entry name" value="Autotransporte_beta_dom_sf"/>
</dbReference>
<feature type="signal peptide" evidence="1">
    <location>
        <begin position="1"/>
        <end position="16"/>
    </location>
</feature>
<dbReference type="InterPro" id="IPR013783">
    <property type="entry name" value="Ig-like_fold"/>
</dbReference>
<dbReference type="Gene3D" id="2.40.128.130">
    <property type="entry name" value="Autotransporter beta-domain"/>
    <property type="match status" value="1"/>
</dbReference>
<proteinExistence type="predicted"/>
<name>A0A175R589_9HYPH</name>